<name>A0ACC1SP06_9HYPO</name>
<evidence type="ECO:0000313" key="2">
    <source>
        <dbReference type="Proteomes" id="UP001148629"/>
    </source>
</evidence>
<protein>
    <submittedName>
        <fullName evidence="1">Uncharacterized protein</fullName>
    </submittedName>
</protein>
<dbReference type="EMBL" id="JANRMS010000247">
    <property type="protein sequence ID" value="KAJ3543376.1"/>
    <property type="molecule type" value="Genomic_DNA"/>
</dbReference>
<dbReference type="Proteomes" id="UP001148629">
    <property type="component" value="Unassembled WGS sequence"/>
</dbReference>
<gene>
    <name evidence="1" type="ORF">NM208_g3610</name>
</gene>
<accession>A0ACC1SP06</accession>
<proteinExistence type="predicted"/>
<evidence type="ECO:0000313" key="1">
    <source>
        <dbReference type="EMBL" id="KAJ3543376.1"/>
    </source>
</evidence>
<keyword evidence="2" id="KW-1185">Reference proteome</keyword>
<sequence length="433" mass="47889">MSGIWLTSVSFLARSPVKNAATARAQIADAFKKFTDICEQKYNRPEVKNQVFHVGFPEFLWGNTGGISPSDKERYGENLGVESTVFTHDSAAAIIRDIQNCVKEAQLKLGKPVMCVFNIIRQAVDVDGKPLYSNKTNITVDSLGNVEKHAKPLIENITSLIAENNIYEVGKQDPSPQDKLNMFDQRPFRPGGTFLLNLGSEAGVHEVNVRTCVDVLRPGAETMITLVSGCGTPIPHSKERRYMIVSDAYLDGTGIFEWTGSKWKPTNKVLHEDPADINHCQSSESYIKIGADVDFYKPTATATSLNGAYFEMAQDYLPDVSQKNLMSASEFDKTAAQTKTSSYQSLDPAVRSIGGLFTSSQRPIGGLPAMKTVGSDVHPVQDLEMNLSTKEKIESFDLFDSAREIKELEKLTELQKSEDFISGKQVERKEGRL</sequence>
<organism evidence="1 2">
    <name type="scientific">Fusarium decemcellulare</name>
    <dbReference type="NCBI Taxonomy" id="57161"/>
    <lineage>
        <taxon>Eukaryota</taxon>
        <taxon>Fungi</taxon>
        <taxon>Dikarya</taxon>
        <taxon>Ascomycota</taxon>
        <taxon>Pezizomycotina</taxon>
        <taxon>Sordariomycetes</taxon>
        <taxon>Hypocreomycetidae</taxon>
        <taxon>Hypocreales</taxon>
        <taxon>Nectriaceae</taxon>
        <taxon>Fusarium</taxon>
        <taxon>Fusarium decemcellulare species complex</taxon>
    </lineage>
</organism>
<comment type="caution">
    <text evidence="1">The sequence shown here is derived from an EMBL/GenBank/DDBJ whole genome shotgun (WGS) entry which is preliminary data.</text>
</comment>
<reference evidence="1" key="1">
    <citation type="submission" date="2022-08" db="EMBL/GenBank/DDBJ databases">
        <title>Genome Sequence of Fusarium decemcellulare.</title>
        <authorList>
            <person name="Buettner E."/>
        </authorList>
    </citation>
    <scope>NUCLEOTIDE SEQUENCE</scope>
    <source>
        <strain evidence="1">Babe19</strain>
    </source>
</reference>